<sequence length="142" mass="16813">MSNKLYIKLCIFPVLLHYFNLAHREMFCKKQVIAFDRLQLFLFFFNLPTCTSIRYYLLSCNMAGYCVLTAYESNTGCFRCDVRGTVIHYEMASILHYSVGFVNRRYQRNAIIRMIFIMSTKRIYVGRATSRSSLHLRVLNIF</sequence>
<evidence type="ECO:0000313" key="2">
    <source>
        <dbReference type="Proteomes" id="UP001430953"/>
    </source>
</evidence>
<dbReference type="EMBL" id="JADYXP020000001">
    <property type="protein sequence ID" value="KAL0133003.1"/>
    <property type="molecule type" value="Genomic_DNA"/>
</dbReference>
<organism evidence="1 2">
    <name type="scientific">Cardiocondyla obscurior</name>
    <dbReference type="NCBI Taxonomy" id="286306"/>
    <lineage>
        <taxon>Eukaryota</taxon>
        <taxon>Metazoa</taxon>
        <taxon>Ecdysozoa</taxon>
        <taxon>Arthropoda</taxon>
        <taxon>Hexapoda</taxon>
        <taxon>Insecta</taxon>
        <taxon>Pterygota</taxon>
        <taxon>Neoptera</taxon>
        <taxon>Endopterygota</taxon>
        <taxon>Hymenoptera</taxon>
        <taxon>Apocrita</taxon>
        <taxon>Aculeata</taxon>
        <taxon>Formicoidea</taxon>
        <taxon>Formicidae</taxon>
        <taxon>Myrmicinae</taxon>
        <taxon>Cardiocondyla</taxon>
    </lineage>
</organism>
<evidence type="ECO:0008006" key="3">
    <source>
        <dbReference type="Google" id="ProtNLM"/>
    </source>
</evidence>
<name>A0AAW2H0Q1_9HYME</name>
<protein>
    <recommendedName>
        <fullName evidence="3">Secreted protein</fullName>
    </recommendedName>
</protein>
<reference evidence="1 2" key="1">
    <citation type="submission" date="2023-03" db="EMBL/GenBank/DDBJ databases">
        <title>High recombination rates correlate with genetic variation in Cardiocondyla obscurior ants.</title>
        <authorList>
            <person name="Errbii M."/>
        </authorList>
    </citation>
    <scope>NUCLEOTIDE SEQUENCE [LARGE SCALE GENOMIC DNA]</scope>
    <source>
        <strain evidence="1">Alpha-2009</strain>
        <tissue evidence="1">Whole body</tissue>
    </source>
</reference>
<proteinExistence type="predicted"/>
<dbReference type="Proteomes" id="UP001430953">
    <property type="component" value="Unassembled WGS sequence"/>
</dbReference>
<dbReference type="AlphaFoldDB" id="A0AAW2H0Q1"/>
<evidence type="ECO:0000313" key="1">
    <source>
        <dbReference type="EMBL" id="KAL0133003.1"/>
    </source>
</evidence>
<accession>A0AAW2H0Q1</accession>
<gene>
    <name evidence="1" type="ORF">PUN28_000617</name>
</gene>
<comment type="caution">
    <text evidence="1">The sequence shown here is derived from an EMBL/GenBank/DDBJ whole genome shotgun (WGS) entry which is preliminary data.</text>
</comment>
<keyword evidence="2" id="KW-1185">Reference proteome</keyword>